<keyword evidence="3 5" id="KW-0560">Oxidoreductase</keyword>
<reference evidence="7 8" key="1">
    <citation type="submission" date="2020-10" db="EMBL/GenBank/DDBJ databases">
        <title>The Coptis chinensis genome and diversification of protoberbering-type alkaloids.</title>
        <authorList>
            <person name="Wang B."/>
            <person name="Shu S."/>
            <person name="Song C."/>
            <person name="Liu Y."/>
        </authorList>
    </citation>
    <scope>NUCLEOTIDE SEQUENCE [LARGE SCALE GENOMIC DNA]</scope>
    <source>
        <strain evidence="7">HL-2020</strain>
        <tissue evidence="7">Leaf</tissue>
    </source>
</reference>
<sequence length="364" mass="41684">MDTEETILRQVLDHERAKEIMEFYESKAGVKGLVDTGILKIPKIFIHSSENLPKKADRNGKRLKIPVIDLEGVHDDRRKTIVREVQIASETWGFFEMVNHGIPVSLLDEMIEGVKRFHEQPTDEKKMIYASNYSTKVGFQSNEDRYGDNPLYWRDTLYFNFREKPQDAEEVPSVCREVMVEYTRRILELKDTLSSLLSEALGLSRDYLSRIECIKNGSLSGNYYPACPEPDLTLGTIKHTDPDFLTILLQDCIDGLQVHHQNQWVDVPPRQGTLVANIGDLLQLITNDKFKSVEHRVLAGHIGPRISVATFFFPRALESRFGPIKEVLSDDNPPKYRETTVTEYITIFKSNGSDAKSTLPHFKI</sequence>
<dbReference type="OrthoDB" id="288590at2759"/>
<evidence type="ECO:0000256" key="2">
    <source>
        <dbReference type="ARBA" id="ARBA00022723"/>
    </source>
</evidence>
<dbReference type="EMBL" id="JADFTS010000004">
    <property type="protein sequence ID" value="KAF9612133.1"/>
    <property type="molecule type" value="Genomic_DNA"/>
</dbReference>
<evidence type="ECO:0000256" key="3">
    <source>
        <dbReference type="ARBA" id="ARBA00023002"/>
    </source>
</evidence>
<name>A0A835IA57_9MAGN</name>
<gene>
    <name evidence="7" type="ORF">IFM89_038316</name>
</gene>
<evidence type="ECO:0000313" key="8">
    <source>
        <dbReference type="Proteomes" id="UP000631114"/>
    </source>
</evidence>
<organism evidence="7 8">
    <name type="scientific">Coptis chinensis</name>
    <dbReference type="NCBI Taxonomy" id="261450"/>
    <lineage>
        <taxon>Eukaryota</taxon>
        <taxon>Viridiplantae</taxon>
        <taxon>Streptophyta</taxon>
        <taxon>Embryophyta</taxon>
        <taxon>Tracheophyta</taxon>
        <taxon>Spermatophyta</taxon>
        <taxon>Magnoliopsida</taxon>
        <taxon>Ranunculales</taxon>
        <taxon>Ranunculaceae</taxon>
        <taxon>Coptidoideae</taxon>
        <taxon>Coptis</taxon>
    </lineage>
</organism>
<dbReference type="InterPro" id="IPR026992">
    <property type="entry name" value="DIOX_N"/>
</dbReference>
<dbReference type="GO" id="GO:0051213">
    <property type="term" value="F:dioxygenase activity"/>
    <property type="evidence" value="ECO:0007669"/>
    <property type="project" value="UniProtKB-ARBA"/>
</dbReference>
<proteinExistence type="inferred from homology"/>
<comment type="similarity">
    <text evidence="1 5">Belongs to the iron/ascorbate-dependent oxidoreductase family.</text>
</comment>
<dbReference type="PANTHER" id="PTHR10209:SF751">
    <property type="entry name" value="OS06G0255100 PROTEIN"/>
    <property type="match status" value="1"/>
</dbReference>
<protein>
    <recommendedName>
        <fullName evidence="6">Fe2OG dioxygenase domain-containing protein</fullName>
    </recommendedName>
</protein>
<comment type="caution">
    <text evidence="7">The sequence shown here is derived from an EMBL/GenBank/DDBJ whole genome shotgun (WGS) entry which is preliminary data.</text>
</comment>
<dbReference type="GO" id="GO:0046872">
    <property type="term" value="F:metal ion binding"/>
    <property type="evidence" value="ECO:0007669"/>
    <property type="project" value="UniProtKB-KW"/>
</dbReference>
<dbReference type="InterPro" id="IPR044861">
    <property type="entry name" value="IPNS-like_FE2OG_OXY"/>
</dbReference>
<keyword evidence="8" id="KW-1185">Reference proteome</keyword>
<dbReference type="FunFam" id="2.60.120.330:FF:000005">
    <property type="entry name" value="1-aminocyclopropane-1-carboxylate oxidase homolog 1"/>
    <property type="match status" value="1"/>
</dbReference>
<feature type="domain" description="Fe2OG dioxygenase" evidence="6">
    <location>
        <begin position="215"/>
        <end position="314"/>
    </location>
</feature>
<dbReference type="SUPFAM" id="SSF51197">
    <property type="entry name" value="Clavaminate synthase-like"/>
    <property type="match status" value="1"/>
</dbReference>
<dbReference type="Pfam" id="PF03171">
    <property type="entry name" value="2OG-FeII_Oxy"/>
    <property type="match status" value="1"/>
</dbReference>
<evidence type="ECO:0000259" key="6">
    <source>
        <dbReference type="PROSITE" id="PS51471"/>
    </source>
</evidence>
<evidence type="ECO:0000256" key="4">
    <source>
        <dbReference type="ARBA" id="ARBA00023004"/>
    </source>
</evidence>
<dbReference type="Gene3D" id="2.60.120.330">
    <property type="entry name" value="B-lactam Antibiotic, Isopenicillin N Synthase, Chain"/>
    <property type="match status" value="1"/>
</dbReference>
<dbReference type="AlphaFoldDB" id="A0A835IA57"/>
<dbReference type="InterPro" id="IPR027443">
    <property type="entry name" value="IPNS-like_sf"/>
</dbReference>
<dbReference type="PROSITE" id="PS51471">
    <property type="entry name" value="FE2OG_OXY"/>
    <property type="match status" value="1"/>
</dbReference>
<dbReference type="PANTHER" id="PTHR10209">
    <property type="entry name" value="OXIDOREDUCTASE, 2OG-FE II OXYGENASE FAMILY PROTEIN"/>
    <property type="match status" value="1"/>
</dbReference>
<keyword evidence="4 5" id="KW-0408">Iron</keyword>
<evidence type="ECO:0000256" key="5">
    <source>
        <dbReference type="RuleBase" id="RU003682"/>
    </source>
</evidence>
<accession>A0A835IA57</accession>
<dbReference type="Pfam" id="PF14226">
    <property type="entry name" value="DIOX_N"/>
    <property type="match status" value="1"/>
</dbReference>
<evidence type="ECO:0000256" key="1">
    <source>
        <dbReference type="ARBA" id="ARBA00008056"/>
    </source>
</evidence>
<dbReference type="InterPro" id="IPR005123">
    <property type="entry name" value="Oxoglu/Fe-dep_dioxygenase_dom"/>
</dbReference>
<dbReference type="Proteomes" id="UP000631114">
    <property type="component" value="Unassembled WGS sequence"/>
</dbReference>
<evidence type="ECO:0000313" key="7">
    <source>
        <dbReference type="EMBL" id="KAF9612133.1"/>
    </source>
</evidence>
<keyword evidence="2 5" id="KW-0479">Metal-binding</keyword>